<reference evidence="1 2" key="1">
    <citation type="journal article" date="2019" name="Int. J. Syst. Evol. Microbiol.">
        <title>Limnobaculum parvum gen. nov., sp. nov., isolated from a freshwater lake.</title>
        <authorList>
            <person name="Baek C."/>
            <person name="Shin S.K."/>
            <person name="Yi H."/>
        </authorList>
    </citation>
    <scope>NUCLEOTIDE SEQUENCE [LARGE SCALE GENOMIC DNA]</scope>
    <source>
        <strain evidence="1 2">HYN0051</strain>
    </source>
</reference>
<dbReference type="Proteomes" id="UP000244908">
    <property type="component" value="Chromosome"/>
</dbReference>
<organism evidence="1 2">
    <name type="scientific">Limnobaculum parvum</name>
    <dbReference type="NCBI Taxonomy" id="2172103"/>
    <lineage>
        <taxon>Bacteria</taxon>
        <taxon>Pseudomonadati</taxon>
        <taxon>Pseudomonadota</taxon>
        <taxon>Gammaproteobacteria</taxon>
        <taxon>Enterobacterales</taxon>
        <taxon>Budviciaceae</taxon>
        <taxon>Limnobaculum</taxon>
    </lineage>
</organism>
<evidence type="ECO:0000313" key="2">
    <source>
        <dbReference type="Proteomes" id="UP000244908"/>
    </source>
</evidence>
<evidence type="ECO:0000313" key="1">
    <source>
        <dbReference type="EMBL" id="AWH89689.1"/>
    </source>
</evidence>
<dbReference type="KEGG" id="lpv:HYN51_14740"/>
<sequence>MQYKKPENFTHFGAKSNLKRLILVIQFQKWLEQRLYHSINGSNLPHKSITHVGIKHFDMV</sequence>
<name>A0A2Y9U257_9GAMM</name>
<keyword evidence="2" id="KW-1185">Reference proteome</keyword>
<proteinExistence type="predicted"/>
<gene>
    <name evidence="1" type="ORF">HYN51_14740</name>
</gene>
<dbReference type="AlphaFoldDB" id="A0A2Y9U257"/>
<dbReference type="EMBL" id="CP029185">
    <property type="protein sequence ID" value="AWH89689.1"/>
    <property type="molecule type" value="Genomic_DNA"/>
</dbReference>
<accession>A0A2Y9U257</accession>
<protein>
    <submittedName>
        <fullName evidence="1">Uncharacterized protein</fullName>
    </submittedName>
</protein>